<accession>A0ABR1RIQ6</accession>
<evidence type="ECO:0000256" key="2">
    <source>
        <dbReference type="SAM" id="Phobius"/>
    </source>
</evidence>
<dbReference type="Proteomes" id="UP001396898">
    <property type="component" value="Unassembled WGS sequence"/>
</dbReference>
<evidence type="ECO:0000313" key="3">
    <source>
        <dbReference type="EMBL" id="KAK8013136.1"/>
    </source>
</evidence>
<comment type="caution">
    <text evidence="3">The sequence shown here is derived from an EMBL/GenBank/DDBJ whole genome shotgun (WGS) entry which is preliminary data.</text>
</comment>
<keyword evidence="2" id="KW-0812">Transmembrane</keyword>
<organism evidence="3 4">
    <name type="scientific">Apiospora marii</name>
    <dbReference type="NCBI Taxonomy" id="335849"/>
    <lineage>
        <taxon>Eukaryota</taxon>
        <taxon>Fungi</taxon>
        <taxon>Dikarya</taxon>
        <taxon>Ascomycota</taxon>
        <taxon>Pezizomycotina</taxon>
        <taxon>Sordariomycetes</taxon>
        <taxon>Xylariomycetidae</taxon>
        <taxon>Amphisphaeriales</taxon>
        <taxon>Apiosporaceae</taxon>
        <taxon>Apiospora</taxon>
    </lineage>
</organism>
<feature type="transmembrane region" description="Helical" evidence="2">
    <location>
        <begin position="202"/>
        <end position="223"/>
    </location>
</feature>
<evidence type="ECO:0000313" key="4">
    <source>
        <dbReference type="Proteomes" id="UP001396898"/>
    </source>
</evidence>
<name>A0ABR1RIQ6_9PEZI</name>
<protein>
    <submittedName>
        <fullName evidence="3">Uncharacterized protein</fullName>
    </submittedName>
</protein>
<proteinExistence type="predicted"/>
<keyword evidence="2" id="KW-1133">Transmembrane helix</keyword>
<sequence length="289" mass="30331">MGKGRKPNANRPSRKGFFGKKNKARTHGGAILPQYRGYQNGPSHGEKPRGRLISAGCVSSGLKGLYLAELRVNQTHDVNLTVGYFGGCLSVANLTDPTGTTNTTATTKGGDPQTHCVTNLRTTDPEDLNEELTEDLHLPATVQAAVQDALNATVPYAVRLQRQAFFWPPPVLQTVAFAFSGTILFVAATAEPSRRAGYRVSVLVGAVLGAFGLGLALVEAVGFTQAFNGVLLSAGGGGSSSGPAEVPGLGKNSVYIQRGNLVAGLQTGLAVVAAFFYVFIGVMFVRNKH</sequence>
<keyword evidence="4" id="KW-1185">Reference proteome</keyword>
<feature type="compositionally biased region" description="Basic residues" evidence="1">
    <location>
        <begin position="1"/>
        <end position="26"/>
    </location>
</feature>
<dbReference type="EMBL" id="JAQQWI010000014">
    <property type="protein sequence ID" value="KAK8013136.1"/>
    <property type="molecule type" value="Genomic_DNA"/>
</dbReference>
<feature type="region of interest" description="Disordered" evidence="1">
    <location>
        <begin position="1"/>
        <end position="50"/>
    </location>
</feature>
<gene>
    <name evidence="3" type="ORF">PG991_009407</name>
</gene>
<reference evidence="3 4" key="1">
    <citation type="submission" date="2023-01" db="EMBL/GenBank/DDBJ databases">
        <title>Analysis of 21 Apiospora genomes using comparative genomics revels a genus with tremendous synthesis potential of carbohydrate active enzymes and secondary metabolites.</title>
        <authorList>
            <person name="Sorensen T."/>
        </authorList>
    </citation>
    <scope>NUCLEOTIDE SEQUENCE [LARGE SCALE GENOMIC DNA]</scope>
    <source>
        <strain evidence="3 4">CBS 20057</strain>
    </source>
</reference>
<evidence type="ECO:0000256" key="1">
    <source>
        <dbReference type="SAM" id="MobiDB-lite"/>
    </source>
</evidence>
<keyword evidence="2" id="KW-0472">Membrane</keyword>
<feature type="transmembrane region" description="Helical" evidence="2">
    <location>
        <begin position="261"/>
        <end position="285"/>
    </location>
</feature>
<feature type="transmembrane region" description="Helical" evidence="2">
    <location>
        <begin position="171"/>
        <end position="190"/>
    </location>
</feature>